<gene>
    <name evidence="4" type="ORF">SCRDD08_00958</name>
</gene>
<keyword evidence="1 2" id="KW-0732">Signal</keyword>
<proteinExistence type="predicted"/>
<reference evidence="4 5" key="1">
    <citation type="submission" date="2016-01" db="EMBL/GenBank/DDBJ databases">
        <title>Highly variable Streptococcus oralis are common among viridans streptococci isolated from primates.</title>
        <authorList>
            <person name="Denapaite D."/>
            <person name="Rieger M."/>
            <person name="Koendgen S."/>
            <person name="Brueckner R."/>
            <person name="Ochigava I."/>
            <person name="Kappeler P."/>
            <person name="Maetz-Rensing K."/>
            <person name="Leendertz F."/>
            <person name="Hakenbeck R."/>
        </authorList>
    </citation>
    <scope>NUCLEOTIDE SEQUENCE [LARGE SCALE GENOMIC DNA]</scope>
    <source>
        <strain evidence="4 5">DD08</strain>
    </source>
</reference>
<evidence type="ECO:0000256" key="2">
    <source>
        <dbReference type="SAM" id="SignalP"/>
    </source>
</evidence>
<accession>A0A139N1V0</accession>
<dbReference type="STRING" id="45634.SCRDD08_00958"/>
<dbReference type="Pfam" id="PF00497">
    <property type="entry name" value="SBP_bac_3"/>
    <property type="match status" value="1"/>
</dbReference>
<protein>
    <submittedName>
        <fullName evidence="4">Amino acid ABC transporter, amino acid-binding protein</fullName>
    </submittedName>
</protein>
<dbReference type="PROSITE" id="PS51257">
    <property type="entry name" value="PROKAR_LIPOPROTEIN"/>
    <property type="match status" value="1"/>
</dbReference>
<dbReference type="PATRIC" id="fig|45634.12.peg.1000"/>
<organism evidence="4 5">
    <name type="scientific">Streptococcus cristatus</name>
    <dbReference type="NCBI Taxonomy" id="45634"/>
    <lineage>
        <taxon>Bacteria</taxon>
        <taxon>Bacillati</taxon>
        <taxon>Bacillota</taxon>
        <taxon>Bacilli</taxon>
        <taxon>Lactobacillales</taxon>
        <taxon>Streptococcaceae</taxon>
        <taxon>Streptococcus</taxon>
    </lineage>
</organism>
<sequence>MKLKNILLACLTLILTFLLGACSSNVSDPGLDNWSKYEEKKQITIGFDNTFVPMGFEQKDGTYAGFDIDLANAVFEEYGIKVKWQPIDWDMKETELTNGTIDLIWNGYSATDERREKVEFTIPYMKNEQVLVSKKSSHISQASDMEGKVLGAQAGSSGYVAFESNPEILKTIVKNHTATQYQSFNEALIDLQNDRIDGLLIDRVYANYYLTEEGILDQYSVFSVGFESEDFAVGARKADRTLVEKVNTAFGKLYQERKFQKIAEKWFGEDISTDQVKAYKNN</sequence>
<dbReference type="RefSeq" id="WP_061422652.1">
    <property type="nucleotide sequence ID" value="NZ_KQ969062.1"/>
</dbReference>
<dbReference type="PANTHER" id="PTHR35936">
    <property type="entry name" value="MEMBRANE-BOUND LYTIC MUREIN TRANSGLYCOSYLASE F"/>
    <property type="match status" value="1"/>
</dbReference>
<feature type="signal peptide" evidence="2">
    <location>
        <begin position="1"/>
        <end position="26"/>
    </location>
</feature>
<name>A0A139N1V0_STRCR</name>
<feature type="chain" id="PRO_5007488056" evidence="2">
    <location>
        <begin position="27"/>
        <end position="282"/>
    </location>
</feature>
<dbReference type="EMBL" id="LQRD01000033">
    <property type="protein sequence ID" value="KXT70019.1"/>
    <property type="molecule type" value="Genomic_DNA"/>
</dbReference>
<feature type="domain" description="Solute-binding protein family 3/N-terminal" evidence="3">
    <location>
        <begin position="42"/>
        <end position="270"/>
    </location>
</feature>
<evidence type="ECO:0000256" key="1">
    <source>
        <dbReference type="ARBA" id="ARBA00022729"/>
    </source>
</evidence>
<dbReference type="Proteomes" id="UP000070377">
    <property type="component" value="Unassembled WGS sequence"/>
</dbReference>
<dbReference type="SUPFAM" id="SSF53850">
    <property type="entry name" value="Periplasmic binding protein-like II"/>
    <property type="match status" value="1"/>
</dbReference>
<evidence type="ECO:0000313" key="4">
    <source>
        <dbReference type="EMBL" id="KXT70019.1"/>
    </source>
</evidence>
<dbReference type="InterPro" id="IPR001638">
    <property type="entry name" value="Solute-binding_3/MltF_N"/>
</dbReference>
<dbReference type="AlphaFoldDB" id="A0A139N1V0"/>
<dbReference type="PANTHER" id="PTHR35936:SF34">
    <property type="entry name" value="ABC TRANSPORTER EXTRACELLULAR-BINDING PROTEIN YCKB-RELATED"/>
    <property type="match status" value="1"/>
</dbReference>
<dbReference type="Gene3D" id="3.40.190.10">
    <property type="entry name" value="Periplasmic binding protein-like II"/>
    <property type="match status" value="2"/>
</dbReference>
<dbReference type="SMART" id="SM00062">
    <property type="entry name" value="PBPb"/>
    <property type="match status" value="1"/>
</dbReference>
<evidence type="ECO:0000259" key="3">
    <source>
        <dbReference type="SMART" id="SM00062"/>
    </source>
</evidence>
<dbReference type="CDD" id="cd00996">
    <property type="entry name" value="PBP2_AatB_like"/>
    <property type="match status" value="1"/>
</dbReference>
<evidence type="ECO:0000313" key="5">
    <source>
        <dbReference type="Proteomes" id="UP000070377"/>
    </source>
</evidence>
<comment type="caution">
    <text evidence="4">The sequence shown here is derived from an EMBL/GenBank/DDBJ whole genome shotgun (WGS) entry which is preliminary data.</text>
</comment>